<comment type="caution">
    <text evidence="2">The sequence shown here is derived from an EMBL/GenBank/DDBJ whole genome shotgun (WGS) entry which is preliminary data.</text>
</comment>
<keyword evidence="3" id="KW-1185">Reference proteome</keyword>
<dbReference type="GO" id="GO:0004806">
    <property type="term" value="F:triacylglycerol lipase activity"/>
    <property type="evidence" value="ECO:0007669"/>
    <property type="project" value="TreeGrafter"/>
</dbReference>
<organism evidence="2 3">
    <name type="scientific">Mucilaginibacter agri</name>
    <dbReference type="NCBI Taxonomy" id="2695265"/>
    <lineage>
        <taxon>Bacteria</taxon>
        <taxon>Pseudomonadati</taxon>
        <taxon>Bacteroidota</taxon>
        <taxon>Sphingobacteriia</taxon>
        <taxon>Sphingobacteriales</taxon>
        <taxon>Sphingobacteriaceae</taxon>
        <taxon>Mucilaginibacter</taxon>
    </lineage>
</organism>
<dbReference type="PANTHER" id="PTHR43433:SF5">
    <property type="entry name" value="AB HYDROLASE-1 DOMAIN-CONTAINING PROTEIN"/>
    <property type="match status" value="1"/>
</dbReference>
<dbReference type="Proteomes" id="UP000638732">
    <property type="component" value="Unassembled WGS sequence"/>
</dbReference>
<dbReference type="InterPro" id="IPR050471">
    <property type="entry name" value="AB_hydrolase"/>
</dbReference>
<proteinExistence type="predicted"/>
<dbReference type="RefSeq" id="WP_166585719.1">
    <property type="nucleotide sequence ID" value="NZ_WWEO01000042.1"/>
</dbReference>
<sequence length="263" mass="29403">MSATLVKSGYAPVNGLQMYYEIHGEGKPLVLIHGGGSSIYVTFGNILPHLAQYTQIIAVDLQAHGRTSDRDAPETFEQDADDVAALIEYLGIQKANIFGFSNGANTTMQVAVRHPDIVDHLIVASGFYKRDGVYPWLWDFLQEKAELSNMPQPLQDAYMQLNNDVEGLRNMHNKDRDRMCNFKDWSDDDIRGINSPTLIMIGDRDVVTPEHAVAMYRLLPNARVCILPGGHGDYIGELLMNPKYQDAPERTAGIIKDFLEHNA</sequence>
<accession>A0A965ZGH3</accession>
<gene>
    <name evidence="2" type="ORF">GSY63_10235</name>
</gene>
<evidence type="ECO:0000313" key="2">
    <source>
        <dbReference type="EMBL" id="NCD69733.1"/>
    </source>
</evidence>
<evidence type="ECO:0000259" key="1">
    <source>
        <dbReference type="Pfam" id="PF00561"/>
    </source>
</evidence>
<reference evidence="2" key="1">
    <citation type="submission" date="2020-01" db="EMBL/GenBank/DDBJ databases">
        <authorList>
            <person name="Seo Y.L."/>
        </authorList>
    </citation>
    <scope>NUCLEOTIDE SEQUENCE</scope>
    <source>
        <strain evidence="2">R11</strain>
    </source>
</reference>
<dbReference type="SUPFAM" id="SSF53474">
    <property type="entry name" value="alpha/beta-Hydrolases"/>
    <property type="match status" value="1"/>
</dbReference>
<dbReference type="InterPro" id="IPR029058">
    <property type="entry name" value="AB_hydrolase_fold"/>
</dbReference>
<dbReference type="Gene3D" id="3.40.50.1820">
    <property type="entry name" value="alpha/beta hydrolase"/>
    <property type="match status" value="1"/>
</dbReference>
<feature type="domain" description="AB hydrolase-1" evidence="1">
    <location>
        <begin position="27"/>
        <end position="235"/>
    </location>
</feature>
<dbReference type="AlphaFoldDB" id="A0A965ZGH3"/>
<dbReference type="EMBL" id="WWEO01000042">
    <property type="protein sequence ID" value="NCD69733.1"/>
    <property type="molecule type" value="Genomic_DNA"/>
</dbReference>
<protein>
    <submittedName>
        <fullName evidence="2">Alpha/beta fold hydrolase</fullName>
    </submittedName>
</protein>
<reference evidence="2" key="2">
    <citation type="submission" date="2020-10" db="EMBL/GenBank/DDBJ databases">
        <title>Mucilaginibacter sp. nov., isolated from soil.</title>
        <authorList>
            <person name="Jeon C.O."/>
        </authorList>
    </citation>
    <scope>NUCLEOTIDE SEQUENCE</scope>
    <source>
        <strain evidence="2">R11</strain>
    </source>
</reference>
<dbReference type="InterPro" id="IPR000073">
    <property type="entry name" value="AB_hydrolase_1"/>
</dbReference>
<name>A0A965ZGH3_9SPHI</name>
<dbReference type="Pfam" id="PF00561">
    <property type="entry name" value="Abhydrolase_1"/>
    <property type="match status" value="1"/>
</dbReference>
<dbReference type="GO" id="GO:0046503">
    <property type="term" value="P:glycerolipid catabolic process"/>
    <property type="evidence" value="ECO:0007669"/>
    <property type="project" value="TreeGrafter"/>
</dbReference>
<keyword evidence="2" id="KW-0378">Hydrolase</keyword>
<dbReference type="PANTHER" id="PTHR43433">
    <property type="entry name" value="HYDROLASE, ALPHA/BETA FOLD FAMILY PROTEIN"/>
    <property type="match status" value="1"/>
</dbReference>
<evidence type="ECO:0000313" key="3">
    <source>
        <dbReference type="Proteomes" id="UP000638732"/>
    </source>
</evidence>